<keyword evidence="2" id="KW-0472">Membrane</keyword>
<evidence type="ECO:0000313" key="3">
    <source>
        <dbReference type="EMBL" id="VDO00474.1"/>
    </source>
</evidence>
<evidence type="ECO:0000256" key="2">
    <source>
        <dbReference type="SAM" id="Phobius"/>
    </source>
</evidence>
<sequence>MDTRNTLYRLLLENANNTDVRVRKFCEKIENELDDGDVYDTQFDEKLVKSWINELESLVQNKESPTRLAEQKKTTTASDRTETEVRKRHKKPANKGLSEDKQHDEVERKPKSVVTKCMNAVYFIFLTFFCLILLLRLSMASLQFAGFIK</sequence>
<feature type="compositionally biased region" description="Basic and acidic residues" evidence="1">
    <location>
        <begin position="97"/>
        <end position="109"/>
    </location>
</feature>
<accession>A0A0R3TC27</accession>
<keyword evidence="2" id="KW-0812">Transmembrane</keyword>
<keyword evidence="4" id="KW-1185">Reference proteome</keyword>
<name>A0A0R3TC27_RODNA</name>
<dbReference type="Proteomes" id="UP000278807">
    <property type="component" value="Unassembled WGS sequence"/>
</dbReference>
<gene>
    <name evidence="3" type="ORF">HNAJ_LOCUS4614</name>
</gene>
<evidence type="ECO:0000313" key="5">
    <source>
        <dbReference type="WBParaSite" id="HNAJ_0000461601-mRNA-1"/>
    </source>
</evidence>
<dbReference type="WBParaSite" id="HNAJ_0000461601-mRNA-1">
    <property type="protein sequence ID" value="HNAJ_0000461601-mRNA-1"/>
    <property type="gene ID" value="HNAJ_0000461601"/>
</dbReference>
<evidence type="ECO:0000313" key="4">
    <source>
        <dbReference type="Proteomes" id="UP000278807"/>
    </source>
</evidence>
<reference evidence="3 4" key="2">
    <citation type="submission" date="2018-11" db="EMBL/GenBank/DDBJ databases">
        <authorList>
            <consortium name="Pathogen Informatics"/>
        </authorList>
    </citation>
    <scope>NUCLEOTIDE SEQUENCE [LARGE SCALE GENOMIC DNA]</scope>
</reference>
<evidence type="ECO:0000256" key="1">
    <source>
        <dbReference type="SAM" id="MobiDB-lite"/>
    </source>
</evidence>
<protein>
    <submittedName>
        <fullName evidence="3 5">Uncharacterized protein</fullName>
    </submittedName>
</protein>
<feature type="compositionally biased region" description="Basic and acidic residues" evidence="1">
    <location>
        <begin position="69"/>
        <end position="85"/>
    </location>
</feature>
<keyword evidence="2" id="KW-1133">Transmembrane helix</keyword>
<organism evidence="5">
    <name type="scientific">Rodentolepis nana</name>
    <name type="common">Dwarf tapeworm</name>
    <name type="synonym">Hymenolepis nana</name>
    <dbReference type="NCBI Taxonomy" id="102285"/>
    <lineage>
        <taxon>Eukaryota</taxon>
        <taxon>Metazoa</taxon>
        <taxon>Spiralia</taxon>
        <taxon>Lophotrochozoa</taxon>
        <taxon>Platyhelminthes</taxon>
        <taxon>Cestoda</taxon>
        <taxon>Eucestoda</taxon>
        <taxon>Cyclophyllidea</taxon>
        <taxon>Hymenolepididae</taxon>
        <taxon>Rodentolepis</taxon>
    </lineage>
</organism>
<proteinExistence type="predicted"/>
<feature type="region of interest" description="Disordered" evidence="1">
    <location>
        <begin position="62"/>
        <end position="109"/>
    </location>
</feature>
<reference evidence="5" key="1">
    <citation type="submission" date="2017-02" db="UniProtKB">
        <authorList>
            <consortium name="WormBaseParasite"/>
        </authorList>
    </citation>
    <scope>IDENTIFICATION</scope>
</reference>
<dbReference type="EMBL" id="UZAE01003372">
    <property type="protein sequence ID" value="VDO00474.1"/>
    <property type="molecule type" value="Genomic_DNA"/>
</dbReference>
<feature type="transmembrane region" description="Helical" evidence="2">
    <location>
        <begin position="120"/>
        <end position="139"/>
    </location>
</feature>
<dbReference type="AlphaFoldDB" id="A0A0R3TC27"/>